<evidence type="ECO:0000313" key="18">
    <source>
        <dbReference type="EMBL" id="BBU25882.1"/>
    </source>
</evidence>
<geneLocation type="mitochondrion" evidence="17"/>
<protein>
    <recommendedName>
        <fullName evidence="14">ATP synthase complex subunit 8</fullName>
    </recommendedName>
</protein>
<evidence type="ECO:0000256" key="2">
    <source>
        <dbReference type="ARBA" id="ARBA00008892"/>
    </source>
</evidence>
<evidence type="ECO:0000313" key="17">
    <source>
        <dbReference type="EMBL" id="BAX03829.1"/>
    </source>
</evidence>
<evidence type="ECO:0000256" key="7">
    <source>
        <dbReference type="ARBA" id="ARBA00022989"/>
    </source>
</evidence>
<evidence type="ECO:0000256" key="16">
    <source>
        <dbReference type="SAM" id="Phobius"/>
    </source>
</evidence>
<keyword evidence="3 14" id="KW-0813">Transport</keyword>
<dbReference type="Pfam" id="PF00895">
    <property type="entry name" value="ATP-synt_8"/>
    <property type="match status" value="1"/>
</dbReference>
<dbReference type="PANTHER" id="PTHR39937:SF1">
    <property type="entry name" value="ATP SYNTHASE PROTEIN 8"/>
    <property type="match status" value="1"/>
</dbReference>
<dbReference type="AlphaFoldDB" id="A0A1V1FNS3"/>
<comment type="similarity">
    <text evidence="2 14">Belongs to the ATPase protein 8 family.</text>
</comment>
<keyword evidence="8 14" id="KW-0406">Ion transport</keyword>
<dbReference type="InterPro" id="IPR001421">
    <property type="entry name" value="ATP8_metazoa"/>
</dbReference>
<evidence type="ECO:0000256" key="4">
    <source>
        <dbReference type="ARBA" id="ARBA00022547"/>
    </source>
</evidence>
<evidence type="ECO:0000256" key="12">
    <source>
        <dbReference type="ARBA" id="ARBA00053067"/>
    </source>
</evidence>
<evidence type="ECO:0000256" key="9">
    <source>
        <dbReference type="ARBA" id="ARBA00023128"/>
    </source>
</evidence>
<dbReference type="EMBL" id="AP017447">
    <property type="protein sequence ID" value="BAX03829.1"/>
    <property type="molecule type" value="Genomic_DNA"/>
</dbReference>
<reference evidence="18" key="1">
    <citation type="submission" date="2004-04" db="EMBL/GenBank/DDBJ databases">
        <title>The ray-finned fish phylogeny.</title>
        <authorList>
            <person name="Miya M."/>
        </authorList>
    </citation>
    <scope>NUCLEOTIDE SEQUENCE</scope>
</reference>
<keyword evidence="7 16" id="KW-1133">Transmembrane helix</keyword>
<accession>A0A1V1FNS3</accession>
<evidence type="ECO:0000256" key="11">
    <source>
        <dbReference type="ARBA" id="ARBA00023310"/>
    </source>
</evidence>
<feature type="region of interest" description="Disordered" evidence="15">
    <location>
        <begin position="34"/>
        <end position="55"/>
    </location>
</feature>
<keyword evidence="9 14" id="KW-0496">Mitochondrion</keyword>
<comment type="subcellular location">
    <subcellularLocation>
        <location evidence="1 14">Mitochondrion membrane</location>
        <topology evidence="1 14">Single-pass membrane protein</topology>
    </subcellularLocation>
</comment>
<evidence type="ECO:0000256" key="14">
    <source>
        <dbReference type="RuleBase" id="RU003661"/>
    </source>
</evidence>
<dbReference type="GO" id="GO:0031966">
    <property type="term" value="C:mitochondrial membrane"/>
    <property type="evidence" value="ECO:0007669"/>
    <property type="project" value="UniProtKB-SubCell"/>
</dbReference>
<organism evidence="17">
    <name type="scientific">Plesiops nakaharae</name>
    <dbReference type="NCBI Taxonomy" id="270570"/>
    <lineage>
        <taxon>Eukaryota</taxon>
        <taxon>Metazoa</taxon>
        <taxon>Chordata</taxon>
        <taxon>Craniata</taxon>
        <taxon>Vertebrata</taxon>
        <taxon>Euteleostomi</taxon>
        <taxon>Actinopterygii</taxon>
        <taxon>Neopterygii</taxon>
        <taxon>Teleostei</taxon>
        <taxon>Neoteleostei</taxon>
        <taxon>Acanthomorphata</taxon>
        <taxon>Ovalentaria</taxon>
        <taxon>Plesiopidae</taxon>
        <taxon>Plesiopinae</taxon>
        <taxon>Plesiops</taxon>
    </lineage>
</organism>
<dbReference type="InterPro" id="IPR050635">
    <property type="entry name" value="ATPase_protein_8"/>
</dbReference>
<evidence type="ECO:0000256" key="6">
    <source>
        <dbReference type="ARBA" id="ARBA00022781"/>
    </source>
</evidence>
<evidence type="ECO:0000256" key="1">
    <source>
        <dbReference type="ARBA" id="ARBA00004304"/>
    </source>
</evidence>
<evidence type="ECO:0000256" key="3">
    <source>
        <dbReference type="ARBA" id="ARBA00022448"/>
    </source>
</evidence>
<dbReference type="PANTHER" id="PTHR39937">
    <property type="entry name" value="ATP SYNTHASE PROTEIN 8"/>
    <property type="match status" value="1"/>
</dbReference>
<comment type="function">
    <text evidence="12">Subunit 8, of the mitochondrial membrane ATP synthase complex (F(1)F(0) ATP synthase or Complex V) that produces ATP from ADP in the presence of a proton gradient across the membrane which is generated by electron transport complexes of the respiratory chain. ATP synthase complex consist of a soluble F(1) head domain - the catalytic core - and a membrane F(1) domain - the membrane proton channel. These two domains are linked by a central stalk rotating inside the F(1) region and a stationary peripheral stalk. During catalysis, ATP synthesis in the catalytic domain of F(1) is coupled via a rotary mechanism of the central stalk subunits to proton translocation. In vivo, can only synthesize ATP although its ATP hydrolase activity can be activated artificially in vitro. Part of the complex F(0) domain.</text>
</comment>
<keyword evidence="11" id="KW-0066">ATP synthesis</keyword>
<evidence type="ECO:0000256" key="10">
    <source>
        <dbReference type="ARBA" id="ARBA00023136"/>
    </source>
</evidence>
<sequence>MPQLDPSPWLFIMATSWLTFLLLIPSKLMAHQYPHDPSPQNAEKPKTTSWDWPWH</sequence>
<feature type="transmembrane region" description="Helical" evidence="16">
    <location>
        <begin position="6"/>
        <end position="24"/>
    </location>
</feature>
<name>A0A1V1FNS3_9TELE</name>
<dbReference type="GO" id="GO:0045259">
    <property type="term" value="C:proton-transporting ATP synthase complex"/>
    <property type="evidence" value="ECO:0007669"/>
    <property type="project" value="UniProtKB-KW"/>
</dbReference>
<dbReference type="GO" id="GO:0015986">
    <property type="term" value="P:proton motive force-driven ATP synthesis"/>
    <property type="evidence" value="ECO:0007669"/>
    <property type="project" value="InterPro"/>
</dbReference>
<dbReference type="EMBL" id="AP006798">
    <property type="protein sequence ID" value="BBU25882.1"/>
    <property type="molecule type" value="Genomic_DNA"/>
</dbReference>
<comment type="subunit">
    <text evidence="13">Component of the ATP synthase complex composed at least of ATP5F1A/subunit alpha, ATP5F1B/subunit beta, ATP5MC1/subunit c (homooctomer), MT-ATP6/subunit a, MT-ATP8/subunit 8, ATP5ME/subunit e, ATP5MF/subunit f, ATP5MG/subunit g, ATP5MK/subunit k, ATP5MJ/subunit j, ATP5F1C/subunit gamma, ATP5F1D/subunit delta, ATP5F1E/subunit epsilon, ATP5PF/subunit F6, ATP5PB/subunit b, ATP5PD/subunit d, ATP5PO/subunit OSCP. ATP synthase complex consists of a soluble F(1) head domain (subunits alpha(3) and beta(3)) - the catalytic core - and a membrane F(0) domain - the membrane proton channel (subunits c, a, 8, e, f, g, k and j). These two domains are linked by a central stalk (subunits gamma, delta, and epsilon) rotating inside the F1 region and a stationary peripheral stalk (subunits F6, b, d, and OSCP).</text>
</comment>
<keyword evidence="6 14" id="KW-0375">Hydrogen ion transport</keyword>
<gene>
    <name evidence="17" type="primary">ATPase 8</name>
    <name evidence="18" type="synonym">ATPase8</name>
</gene>
<dbReference type="GO" id="GO:0015078">
    <property type="term" value="F:proton transmembrane transporter activity"/>
    <property type="evidence" value="ECO:0007669"/>
    <property type="project" value="InterPro"/>
</dbReference>
<keyword evidence="5 14" id="KW-0812">Transmembrane</keyword>
<reference evidence="17" key="2">
    <citation type="journal article" date="2016" name="BMC Genomics">
        <title>Structure and variation of the mitochondrial genome of fishes.</title>
        <authorList>
            <person name="Satoh T.P."/>
            <person name="Miya M."/>
            <person name="Mabuchi K."/>
            <person name="Nishida M."/>
        </authorList>
    </citation>
    <scope>NUCLEOTIDE SEQUENCE</scope>
</reference>
<evidence type="ECO:0000256" key="13">
    <source>
        <dbReference type="ARBA" id="ARBA00064647"/>
    </source>
</evidence>
<evidence type="ECO:0000256" key="5">
    <source>
        <dbReference type="ARBA" id="ARBA00022692"/>
    </source>
</evidence>
<proteinExistence type="inferred from homology"/>
<keyword evidence="10 16" id="KW-0472">Membrane</keyword>
<evidence type="ECO:0000256" key="15">
    <source>
        <dbReference type="SAM" id="MobiDB-lite"/>
    </source>
</evidence>
<evidence type="ECO:0000256" key="8">
    <source>
        <dbReference type="ARBA" id="ARBA00023065"/>
    </source>
</evidence>
<keyword evidence="4 14" id="KW-0138">CF(0)</keyword>